<accession>A0A7K1RIM5</accession>
<evidence type="ECO:0000256" key="1">
    <source>
        <dbReference type="ARBA" id="ARBA00004196"/>
    </source>
</evidence>
<dbReference type="Gene3D" id="1.50.10.100">
    <property type="entry name" value="Chondroitin AC/alginate lyase"/>
    <property type="match status" value="1"/>
</dbReference>
<dbReference type="Proteomes" id="UP000440716">
    <property type="component" value="Unassembled WGS sequence"/>
</dbReference>
<evidence type="ECO:0000313" key="3">
    <source>
        <dbReference type="EMBL" id="MVA57880.1"/>
    </source>
</evidence>
<dbReference type="RefSeq" id="WP_156591921.1">
    <property type="nucleotide sequence ID" value="NZ_WPHU01000007.1"/>
</dbReference>
<protein>
    <submittedName>
        <fullName evidence="3">Heparinase</fullName>
    </submittedName>
</protein>
<dbReference type="InterPro" id="IPR008929">
    <property type="entry name" value="Chondroitin_lyas"/>
</dbReference>
<dbReference type="GO" id="GO:0030313">
    <property type="term" value="C:cell envelope"/>
    <property type="evidence" value="ECO:0007669"/>
    <property type="project" value="UniProtKB-SubCell"/>
</dbReference>
<dbReference type="GO" id="GO:0016829">
    <property type="term" value="F:lyase activity"/>
    <property type="evidence" value="ECO:0007669"/>
    <property type="project" value="InterPro"/>
</dbReference>
<organism evidence="3 4">
    <name type="scientific">Agrobacterium vitis</name>
    <name type="common">Rhizobium vitis</name>
    <dbReference type="NCBI Taxonomy" id="373"/>
    <lineage>
        <taxon>Bacteria</taxon>
        <taxon>Pseudomonadati</taxon>
        <taxon>Pseudomonadota</taxon>
        <taxon>Alphaproteobacteria</taxon>
        <taxon>Hyphomicrobiales</taxon>
        <taxon>Rhizobiaceae</taxon>
        <taxon>Rhizobium/Agrobacterium group</taxon>
        <taxon>Agrobacterium</taxon>
    </lineage>
</organism>
<proteinExistence type="predicted"/>
<sequence length="558" mass="61704">MPQRQGQSLPVLYVREGWRRWKRRGWLPVRAAFSRLHRRQVRLLVAPTDLRVVDAHVATEIFEGRFPLAGRLLECGRASPFTLELPSQVFAAKLHSFSWLRHIRANKTPEASAHARAIVDSWIKLNGKRVGIGWEAGILGQRIIAWLSHSPVVLQDCESGFYRRFLKSLSRQVAYAGLIVDLAPDGVDRLRLRIALAMASIAMSASARQIRKAAHFLDLELERQVLADGGHISRNPQAALDILFDLLPLRQTYVNLGHDVPIKLISTIDRMFPAIRFFRHSNGDLALFNGATATLANDLMSVLRYDESGGQPFRALPHSHYQRLAAGGAVVLVDTGVPAKGDLSRTAHAGCLSFELSCGRHRLVVNSGTPRFAGERYQQMARATAAHSTLVIGDQSSCRISTSRFLGPIIVGGVSSVEVMRRAGDDGSDHLTARHDGYIKGFGILHERDLRLNAVGTKLVGHDRLLSDKGQPLADMPKGGVIIRFHIHPSVRLIQEDDHNIRLTANGGSETWMFSSPTGSPVIAEDVFFAGLSGIQASEQIELVLETPEIWWFFSKQG</sequence>
<dbReference type="Pfam" id="PF07940">
    <property type="entry name" value="Hepar_II_III_C"/>
    <property type="match status" value="1"/>
</dbReference>
<feature type="domain" description="Heparinase II/III-like C-terminal" evidence="2">
    <location>
        <begin position="310"/>
        <end position="542"/>
    </location>
</feature>
<name>A0A7K1RIM5_AGRVI</name>
<dbReference type="AlphaFoldDB" id="A0A7K1RIM5"/>
<dbReference type="Gene3D" id="2.70.98.70">
    <property type="match status" value="1"/>
</dbReference>
<evidence type="ECO:0000259" key="2">
    <source>
        <dbReference type="Pfam" id="PF07940"/>
    </source>
</evidence>
<dbReference type="EMBL" id="WPHU01000007">
    <property type="protein sequence ID" value="MVA57880.1"/>
    <property type="molecule type" value="Genomic_DNA"/>
</dbReference>
<evidence type="ECO:0000313" key="4">
    <source>
        <dbReference type="Proteomes" id="UP000440716"/>
    </source>
</evidence>
<gene>
    <name evidence="3" type="ORF">GOZ88_17385</name>
</gene>
<reference evidence="3 4" key="1">
    <citation type="submission" date="2019-12" db="EMBL/GenBank/DDBJ databases">
        <title>Whole-genome sequencing of Allorhizobium vitis.</title>
        <authorList>
            <person name="Gan H.M."/>
            <person name="Szegedi E."/>
            <person name="Burr T."/>
            <person name="Savka M.A."/>
        </authorList>
    </citation>
    <scope>NUCLEOTIDE SEQUENCE [LARGE SCALE GENOMIC DNA]</scope>
    <source>
        <strain evidence="3 4">CG415</strain>
    </source>
</reference>
<dbReference type="InterPro" id="IPR012480">
    <property type="entry name" value="Hepar_II_III_C"/>
</dbReference>
<comment type="subcellular location">
    <subcellularLocation>
        <location evidence="1">Cell envelope</location>
    </subcellularLocation>
</comment>
<comment type="caution">
    <text evidence="3">The sequence shown here is derived from an EMBL/GenBank/DDBJ whole genome shotgun (WGS) entry which is preliminary data.</text>
</comment>